<keyword evidence="3" id="KW-0808">Transferase</keyword>
<dbReference type="PANTHER" id="PTHR43685:SF5">
    <property type="entry name" value="GLYCOSYLTRANSFERASE EPSE-RELATED"/>
    <property type="match status" value="1"/>
</dbReference>
<evidence type="ECO:0000256" key="1">
    <source>
        <dbReference type="ARBA" id="ARBA00006739"/>
    </source>
</evidence>
<dbReference type="Gene3D" id="3.90.550.10">
    <property type="entry name" value="Spore Coat Polysaccharide Biosynthesis Protein SpsA, Chain A"/>
    <property type="match status" value="1"/>
</dbReference>
<name>A0A366X5M7_9RHOB</name>
<feature type="region of interest" description="Disordered" evidence="4">
    <location>
        <begin position="456"/>
        <end position="484"/>
    </location>
</feature>
<dbReference type="RefSeq" id="WP_113823031.1">
    <property type="nucleotide sequence ID" value="NZ_QOCE01000022.1"/>
</dbReference>
<dbReference type="SUPFAM" id="SSF53448">
    <property type="entry name" value="Nucleotide-diphospho-sugar transferases"/>
    <property type="match status" value="1"/>
</dbReference>
<evidence type="ECO:0000313" key="9">
    <source>
        <dbReference type="Proteomes" id="UP000252706"/>
    </source>
</evidence>
<dbReference type="CDD" id="cd00761">
    <property type="entry name" value="Glyco_tranf_GTA_type"/>
    <property type="match status" value="1"/>
</dbReference>
<evidence type="ECO:0000256" key="3">
    <source>
        <dbReference type="ARBA" id="ARBA00022679"/>
    </source>
</evidence>
<reference evidence="8 9" key="1">
    <citation type="submission" date="2018-07" db="EMBL/GenBank/DDBJ databases">
        <title>Modular assembly of carbohydrate-degrading microbial communities in the ocean.</title>
        <authorList>
            <person name="Enke T.N."/>
            <person name="Datta M.S."/>
            <person name="Schwartzman J.A."/>
            <person name="Cermak N."/>
            <person name="Schmitz D.A."/>
            <person name="Barrere J."/>
            <person name="Cordero O.X."/>
        </authorList>
    </citation>
    <scope>NUCLEOTIDE SEQUENCE [LARGE SCALE GENOMIC DNA]</scope>
    <source>
        <strain evidence="8 9">C3M10</strain>
    </source>
</reference>
<dbReference type="Proteomes" id="UP000252706">
    <property type="component" value="Unassembled WGS sequence"/>
</dbReference>
<dbReference type="CDD" id="cd03801">
    <property type="entry name" value="GT4_PimA-like"/>
    <property type="match status" value="1"/>
</dbReference>
<organism evidence="8 9">
    <name type="scientific">Phaeobacter gallaeciensis</name>
    <dbReference type="NCBI Taxonomy" id="60890"/>
    <lineage>
        <taxon>Bacteria</taxon>
        <taxon>Pseudomonadati</taxon>
        <taxon>Pseudomonadota</taxon>
        <taxon>Alphaproteobacteria</taxon>
        <taxon>Rhodobacterales</taxon>
        <taxon>Roseobacteraceae</taxon>
        <taxon>Phaeobacter</taxon>
    </lineage>
</organism>
<dbReference type="InterPro" id="IPR001296">
    <property type="entry name" value="Glyco_trans_1"/>
</dbReference>
<dbReference type="EMBL" id="QOCE01000022">
    <property type="protein sequence ID" value="RBW57038.1"/>
    <property type="molecule type" value="Genomic_DNA"/>
</dbReference>
<evidence type="ECO:0000256" key="2">
    <source>
        <dbReference type="ARBA" id="ARBA00022676"/>
    </source>
</evidence>
<dbReference type="OrthoDB" id="7527830at2"/>
<dbReference type="Pfam" id="PF13439">
    <property type="entry name" value="Glyco_transf_4"/>
    <property type="match status" value="1"/>
</dbReference>
<feature type="domain" description="Glycosyltransferase subfamily 4-like N-terminal" evidence="7">
    <location>
        <begin position="587"/>
        <end position="746"/>
    </location>
</feature>
<feature type="domain" description="Glycosyltransferase 2-like" evidence="6">
    <location>
        <begin position="220"/>
        <end position="342"/>
    </location>
</feature>
<evidence type="ECO:0008006" key="10">
    <source>
        <dbReference type="Google" id="ProtNLM"/>
    </source>
</evidence>
<dbReference type="InterPro" id="IPR029044">
    <property type="entry name" value="Nucleotide-diphossugar_trans"/>
</dbReference>
<evidence type="ECO:0000256" key="4">
    <source>
        <dbReference type="SAM" id="MobiDB-lite"/>
    </source>
</evidence>
<keyword evidence="2" id="KW-0328">Glycosyltransferase</keyword>
<proteinExistence type="inferred from homology"/>
<dbReference type="AlphaFoldDB" id="A0A366X5M7"/>
<protein>
    <recommendedName>
        <fullName evidence="10">Glycosyltransferase</fullName>
    </recommendedName>
</protein>
<evidence type="ECO:0000259" key="5">
    <source>
        <dbReference type="Pfam" id="PF00534"/>
    </source>
</evidence>
<dbReference type="Pfam" id="PF00535">
    <property type="entry name" value="Glycos_transf_2"/>
    <property type="match status" value="1"/>
</dbReference>
<dbReference type="GO" id="GO:0016757">
    <property type="term" value="F:glycosyltransferase activity"/>
    <property type="evidence" value="ECO:0007669"/>
    <property type="project" value="UniProtKB-KW"/>
</dbReference>
<sequence length="929" mass="101295">MARCHPAFFDPEWYLRNYPDVAATGINPLRHFLRHGRTEGRLPCAMTAVWRERDLRWGMLEHGIEALTALAARGQGAERVWALLACARASARQGDWIAADKHLCNLDIESELIAGFCLPDPPLLAIEAALMTGDLSRAHEIWRQARRLFGLSSDLRLAAANIQAARSGHGSAWQRHLARLYHRAGLNGVQVSPDSGPQATFDRLQSRGPLLTRRTGPLVSVILPARNAADTIDTALHSLRRQSWRALEILVVDNGSADATAARARQHAAEDPRIRLLDGAAEPGAYPARNIGLAAARGAFITLLDADDWAHPARIARQTRALMRAPARMASVSHWVRTTPDLRFTRWWGETGLIHRNVSSVMIRAELRDTLGFWDRTRAGADTEYYDRIQAVHGPQSIIEVAPGTPLSFGRVRADSLTQTAETGLDSQHYGPRYSYRMASRRWHQRMQNDNALPLPQFPTQRPFPAPPELTLNDPSATSDEPPALFDDRWYMQTYPDLRARNVDGWSHYQRSGDAEGRDPGPHFSTSGYRMAQGLRPADGPALSHYIHIGQAAGHAPLPLFEGDLPPPPSGRHMLFFGHQAKAQIFGAERSLLDTLDRAIAAGVTPSVVLPNIDNAPYLAALRQRAHKIHVLPFGWLFGGVAPHPETQSRLQALIQDSGAVAVHQNTLVLDAPLRAARALGIPTVVHVRELPAEDLPLCQDLGLTAEALRLYFLSLADRFIANSQAVADWLDLSPDRVTILHNTADSALADIPFAPANPPRVALIGSLTAKKGITDILNVARACPPSLAQFLLIGPSTPELTALGSLPPNVQHIGYRPDPVTALTEADVVLSLSHFAESFGRTVLEALSAGRPVICYDRGTPPLLISDSGAGVVVPADDPVAVAQALQHMLSNPAQLHHMSRAARARGSALRAQASTVQDHLLFPLSGS</sequence>
<dbReference type="PANTHER" id="PTHR43685">
    <property type="entry name" value="GLYCOSYLTRANSFERASE"/>
    <property type="match status" value="1"/>
</dbReference>
<evidence type="ECO:0000313" key="8">
    <source>
        <dbReference type="EMBL" id="RBW57038.1"/>
    </source>
</evidence>
<evidence type="ECO:0000259" key="7">
    <source>
        <dbReference type="Pfam" id="PF13439"/>
    </source>
</evidence>
<dbReference type="InterPro" id="IPR028098">
    <property type="entry name" value="Glyco_trans_4-like_N"/>
</dbReference>
<evidence type="ECO:0000259" key="6">
    <source>
        <dbReference type="Pfam" id="PF00535"/>
    </source>
</evidence>
<comment type="similarity">
    <text evidence="1">Belongs to the glycosyltransferase 2 family.</text>
</comment>
<accession>A0A366X5M7</accession>
<dbReference type="InterPro" id="IPR050834">
    <property type="entry name" value="Glycosyltransf_2"/>
</dbReference>
<dbReference type="InterPro" id="IPR001173">
    <property type="entry name" value="Glyco_trans_2-like"/>
</dbReference>
<dbReference type="Gene3D" id="3.40.50.2000">
    <property type="entry name" value="Glycogen Phosphorylase B"/>
    <property type="match status" value="2"/>
</dbReference>
<dbReference type="Pfam" id="PF00534">
    <property type="entry name" value="Glycos_transf_1"/>
    <property type="match status" value="1"/>
</dbReference>
<gene>
    <name evidence="8" type="ORF">DS909_08525</name>
</gene>
<feature type="domain" description="Glycosyl transferase family 1" evidence="5">
    <location>
        <begin position="756"/>
        <end position="906"/>
    </location>
</feature>
<dbReference type="SUPFAM" id="SSF53756">
    <property type="entry name" value="UDP-Glycosyltransferase/glycogen phosphorylase"/>
    <property type="match status" value="1"/>
</dbReference>
<comment type="caution">
    <text evidence="8">The sequence shown here is derived from an EMBL/GenBank/DDBJ whole genome shotgun (WGS) entry which is preliminary data.</text>
</comment>